<dbReference type="EMBL" id="QFXE01000005">
    <property type="protein sequence ID" value="RDH87605.1"/>
    <property type="molecule type" value="Genomic_DNA"/>
</dbReference>
<keyword evidence="1" id="KW-1133">Transmembrane helix</keyword>
<gene>
    <name evidence="3" type="ORF">DIZ78_03295</name>
</gene>
<name>A0A370DR93_9GAMM</name>
<proteinExistence type="predicted"/>
<reference evidence="3 4" key="1">
    <citation type="journal article" date="2018" name="ISME J.">
        <title>Endosymbiont genomes yield clues of tubeworm success.</title>
        <authorList>
            <person name="Li Y."/>
            <person name="Liles M.R."/>
            <person name="Halanych K.M."/>
        </authorList>
    </citation>
    <scope>NUCLEOTIDE SEQUENCE [LARGE SCALE GENOMIC DNA]</scope>
    <source>
        <strain evidence="3">A1462</strain>
    </source>
</reference>
<dbReference type="Pfam" id="PF11127">
    <property type="entry name" value="YgaP-like_TM"/>
    <property type="match status" value="1"/>
</dbReference>
<keyword evidence="4" id="KW-1185">Reference proteome</keyword>
<dbReference type="Proteomes" id="UP000254771">
    <property type="component" value="Unassembled WGS sequence"/>
</dbReference>
<feature type="transmembrane region" description="Helical" evidence="1">
    <location>
        <begin position="34"/>
        <end position="56"/>
    </location>
</feature>
<dbReference type="InterPro" id="IPR021309">
    <property type="entry name" value="YgaP-like_TM"/>
</dbReference>
<keyword evidence="1" id="KW-0472">Membrane</keyword>
<evidence type="ECO:0000313" key="3">
    <source>
        <dbReference type="EMBL" id="RDH87605.1"/>
    </source>
</evidence>
<keyword evidence="1" id="KW-0812">Transmembrane</keyword>
<organism evidence="3 4">
    <name type="scientific">endosymbiont of Escarpia spicata</name>
    <dbReference type="NCBI Taxonomy" id="2200908"/>
    <lineage>
        <taxon>Bacteria</taxon>
        <taxon>Pseudomonadati</taxon>
        <taxon>Pseudomonadota</taxon>
        <taxon>Gammaproteobacteria</taxon>
        <taxon>sulfur-oxidizing symbionts</taxon>
    </lineage>
</organism>
<evidence type="ECO:0000313" key="4">
    <source>
        <dbReference type="Proteomes" id="UP000254771"/>
    </source>
</evidence>
<evidence type="ECO:0000259" key="2">
    <source>
        <dbReference type="Pfam" id="PF11127"/>
    </source>
</evidence>
<evidence type="ECO:0000256" key="1">
    <source>
        <dbReference type="SAM" id="Phobius"/>
    </source>
</evidence>
<protein>
    <submittedName>
        <fullName evidence="3">DUF2892 domain-containing protein</fullName>
    </submittedName>
</protein>
<comment type="caution">
    <text evidence="3">The sequence shown here is derived from an EMBL/GenBank/DDBJ whole genome shotgun (WGS) entry which is preliminary data.</text>
</comment>
<sequence>MTKNVGGIEKILRIIVGIALLAWGFILSDPINWWGAIGAVPLFTALMGWCPLYSIIGVNTNKS</sequence>
<feature type="domain" description="Inner membrane protein YgaP-like transmembrane" evidence="2">
    <location>
        <begin position="1"/>
        <end position="62"/>
    </location>
</feature>
<dbReference type="AlphaFoldDB" id="A0A370DR93"/>
<accession>A0A370DR93</accession>
<feature type="transmembrane region" description="Helical" evidence="1">
    <location>
        <begin position="12"/>
        <end position="28"/>
    </location>
</feature>